<evidence type="ECO:0008006" key="4">
    <source>
        <dbReference type="Google" id="ProtNLM"/>
    </source>
</evidence>
<reference evidence="2" key="1">
    <citation type="submission" date="2021-11" db="EMBL/GenBank/DDBJ databases">
        <title>Description of Mycoplasma bradburyaesp. nov.from sea birds: a tribute to a great mycoplasmologist.</title>
        <authorList>
            <person name="Ramirez A.S."/>
            <person name="Poveda C."/>
            <person name="Suarez-Perez A."/>
            <person name="Rosales R.S."/>
            <person name="Dijkman R."/>
            <person name="Feberwee A."/>
            <person name="Spergser J."/>
            <person name="Szostak M.P."/>
            <person name="Ressel L."/>
            <person name="Calabuig P."/>
            <person name="Catania S."/>
            <person name="Gobbo F."/>
            <person name="Timofte D."/>
            <person name="Poveda J.B."/>
        </authorList>
    </citation>
    <scope>NUCLEOTIDE SEQUENCE [LARGE SCALE GENOMIC DNA]</scope>
    <source>
        <strain evidence="2">T158</strain>
    </source>
</reference>
<feature type="transmembrane region" description="Helical" evidence="1">
    <location>
        <begin position="78"/>
        <end position="97"/>
    </location>
</feature>
<evidence type="ECO:0000256" key="1">
    <source>
        <dbReference type="SAM" id="Phobius"/>
    </source>
</evidence>
<keyword evidence="1" id="KW-0812">Transmembrane</keyword>
<evidence type="ECO:0000313" key="3">
    <source>
        <dbReference type="Proteomes" id="UP001220940"/>
    </source>
</evidence>
<accession>A0ABT5GB55</accession>
<dbReference type="Proteomes" id="UP001220940">
    <property type="component" value="Unassembled WGS sequence"/>
</dbReference>
<protein>
    <recommendedName>
        <fullName evidence="4">Transmembrane protein</fullName>
    </recommendedName>
</protein>
<evidence type="ECO:0000313" key="2">
    <source>
        <dbReference type="EMBL" id="MDC4182024.1"/>
    </source>
</evidence>
<keyword evidence="1" id="KW-1133">Transmembrane helix</keyword>
<name>A0ABT5GB55_9MOLU</name>
<keyword evidence="3" id="KW-1185">Reference proteome</keyword>
<feature type="transmembrane region" description="Helical" evidence="1">
    <location>
        <begin position="25"/>
        <end position="47"/>
    </location>
</feature>
<comment type="caution">
    <text evidence="2">The sequence shown here is derived from an EMBL/GenBank/DDBJ whole genome shotgun (WGS) entry which is preliminary data.</text>
</comment>
<sequence length="158" mass="18512">MRSNRNISEIIKSIDWCIRNKKQPWIMMVVGFLSGIIVFIIGLSIFFKNQNKIPNTTIMVMMDKNADGQTYQLIESRLFLIAFLIVLGFGIFGFFMYTKQRSTYLDIATATNLFFKKNQCFFRITKYQKKQLIIAKTLLLEIQERKAKEDVREISANT</sequence>
<gene>
    <name evidence="2" type="ORF">LNO68_02350</name>
</gene>
<organism evidence="2 3">
    <name type="scientific">Mycoplasma bradburyae</name>
    <dbReference type="NCBI Taxonomy" id="2963128"/>
    <lineage>
        <taxon>Bacteria</taxon>
        <taxon>Bacillati</taxon>
        <taxon>Mycoplasmatota</taxon>
        <taxon>Mollicutes</taxon>
        <taxon>Mycoplasmataceae</taxon>
        <taxon>Mycoplasma</taxon>
    </lineage>
</organism>
<keyword evidence="1" id="KW-0472">Membrane</keyword>
<dbReference type="EMBL" id="JAJHZM010000011">
    <property type="protein sequence ID" value="MDC4182024.1"/>
    <property type="molecule type" value="Genomic_DNA"/>
</dbReference>
<dbReference type="RefSeq" id="WP_255034989.1">
    <property type="nucleotide sequence ID" value="NZ_CP101414.1"/>
</dbReference>
<proteinExistence type="predicted"/>